<keyword evidence="4 6" id="KW-1133">Transmembrane helix</keyword>
<evidence type="ECO:0000256" key="4">
    <source>
        <dbReference type="ARBA" id="ARBA00022989"/>
    </source>
</evidence>
<accession>A0AA36ANF6</accession>
<evidence type="ECO:0000256" key="1">
    <source>
        <dbReference type="ARBA" id="ARBA00004370"/>
    </source>
</evidence>
<keyword evidence="3 6" id="KW-0812">Transmembrane</keyword>
<dbReference type="InterPro" id="IPR051423">
    <property type="entry name" value="CD225/Dispanin"/>
</dbReference>
<evidence type="ECO:0000313" key="8">
    <source>
        <dbReference type="Proteomes" id="UP001162480"/>
    </source>
</evidence>
<evidence type="ECO:0000256" key="2">
    <source>
        <dbReference type="ARBA" id="ARBA00006843"/>
    </source>
</evidence>
<dbReference type="EMBL" id="OX597815">
    <property type="protein sequence ID" value="CAI9718723.1"/>
    <property type="molecule type" value="Genomic_DNA"/>
</dbReference>
<dbReference type="Proteomes" id="UP001162480">
    <property type="component" value="Chromosome 2"/>
</dbReference>
<evidence type="ECO:0000256" key="3">
    <source>
        <dbReference type="ARBA" id="ARBA00022692"/>
    </source>
</evidence>
<evidence type="ECO:0000256" key="6">
    <source>
        <dbReference type="SAM" id="Phobius"/>
    </source>
</evidence>
<reference evidence="7" key="1">
    <citation type="submission" date="2023-08" db="EMBL/GenBank/DDBJ databases">
        <authorList>
            <person name="Alioto T."/>
            <person name="Alioto T."/>
            <person name="Gomez Garrido J."/>
        </authorList>
    </citation>
    <scope>NUCLEOTIDE SEQUENCE</scope>
</reference>
<dbReference type="PANTHER" id="PTHR14948">
    <property type="entry name" value="NG5"/>
    <property type="match status" value="1"/>
</dbReference>
<evidence type="ECO:0000256" key="5">
    <source>
        <dbReference type="ARBA" id="ARBA00023136"/>
    </source>
</evidence>
<dbReference type="Pfam" id="PF04505">
    <property type="entry name" value="CD225"/>
    <property type="match status" value="1"/>
</dbReference>
<comment type="subcellular location">
    <subcellularLocation>
        <location evidence="1">Membrane</location>
    </subcellularLocation>
</comment>
<comment type="similarity">
    <text evidence="2">Belongs to the CD225/Dispanin family.</text>
</comment>
<dbReference type="InterPro" id="IPR007593">
    <property type="entry name" value="CD225/Dispanin_fam"/>
</dbReference>
<sequence length="169" mass="18272">MCLNKQPEFTDIEDIGGVGMTEIPLHSPPDYTKSIAPSAPEYTATEHQGTETPQVELPQIGVLRITTQQPQTTYAENKMVAAILVTFFCFFPTGIPAIIYADKANSMFRCGNATGAALANKNATLFIKISIIIGIITCIVCTAAIIAAIVAATPRHVARSYDYEDYVIN</sequence>
<name>A0AA36ANF6_OCTVU</name>
<feature type="transmembrane region" description="Helical" evidence="6">
    <location>
        <begin position="125"/>
        <end position="151"/>
    </location>
</feature>
<dbReference type="GO" id="GO:0016020">
    <property type="term" value="C:membrane"/>
    <property type="evidence" value="ECO:0007669"/>
    <property type="project" value="UniProtKB-SubCell"/>
</dbReference>
<dbReference type="PANTHER" id="PTHR14948:SF25">
    <property type="entry name" value="DUF4190 DOMAIN-CONTAINING PROTEIN"/>
    <property type="match status" value="1"/>
</dbReference>
<keyword evidence="5 6" id="KW-0472">Membrane</keyword>
<keyword evidence="8" id="KW-1185">Reference proteome</keyword>
<protein>
    <submittedName>
        <fullName evidence="7">Proline-rich transmembrane protein 1-like isoform X1</fullName>
    </submittedName>
</protein>
<gene>
    <name evidence="7" type="ORF">OCTVUL_1B002343</name>
</gene>
<dbReference type="AlphaFoldDB" id="A0AA36ANF6"/>
<proteinExistence type="inferred from homology"/>
<feature type="transmembrane region" description="Helical" evidence="6">
    <location>
        <begin position="79"/>
        <end position="99"/>
    </location>
</feature>
<evidence type="ECO:0000313" key="7">
    <source>
        <dbReference type="EMBL" id="CAI9718723.1"/>
    </source>
</evidence>
<organism evidence="7 8">
    <name type="scientific">Octopus vulgaris</name>
    <name type="common">Common octopus</name>
    <dbReference type="NCBI Taxonomy" id="6645"/>
    <lineage>
        <taxon>Eukaryota</taxon>
        <taxon>Metazoa</taxon>
        <taxon>Spiralia</taxon>
        <taxon>Lophotrochozoa</taxon>
        <taxon>Mollusca</taxon>
        <taxon>Cephalopoda</taxon>
        <taxon>Coleoidea</taxon>
        <taxon>Octopodiformes</taxon>
        <taxon>Octopoda</taxon>
        <taxon>Incirrata</taxon>
        <taxon>Octopodidae</taxon>
        <taxon>Octopus</taxon>
    </lineage>
</organism>